<comment type="caution">
    <text evidence="1">The sequence shown here is derived from an EMBL/GenBank/DDBJ whole genome shotgun (WGS) entry which is preliminary data.</text>
</comment>
<reference evidence="1" key="1">
    <citation type="journal article" date="2015" name="Nature">
        <title>Complex archaea that bridge the gap between prokaryotes and eukaryotes.</title>
        <authorList>
            <person name="Spang A."/>
            <person name="Saw J.H."/>
            <person name="Jorgensen S.L."/>
            <person name="Zaremba-Niedzwiedzka K."/>
            <person name="Martijn J."/>
            <person name="Lind A.E."/>
            <person name="van Eijk R."/>
            <person name="Schleper C."/>
            <person name="Guy L."/>
            <person name="Ettema T.J."/>
        </authorList>
    </citation>
    <scope>NUCLEOTIDE SEQUENCE</scope>
</reference>
<evidence type="ECO:0000313" key="1">
    <source>
        <dbReference type="EMBL" id="KKM71786.1"/>
    </source>
</evidence>
<sequence>MSFLEDIKIDGKANAVRINKFGRSPNVDSGQDTDIWDAAATPKWLAPTAARTHAFVSTDATDTVADCVLTFTQNAGNTETITIGTKVYTFQTTLTNVDGNVFIGALATDSLDNLIAAINLAAGSGTKYAAATTANDPETVSVAGAGDTLVLWDETSAIIATTSTVTGGTWATATTLGGTGARTIRYWYLPTWSTVETFADVGLHGTVGVTPATTSVIIHRIEVLTSGTTARNAGIIKATATTDATITAQMIALVGKTKMAIMGVPSGHTFQMTKYYGSVIKAAAALRCEFTLLKNPEPDVQTTMFNEIHDWAVDTTGDNGFEHHFSPPNPIAGPCIIKLQANSSADGTTVIGGFCGAVTHDALLAQTPG</sequence>
<accession>A0A0F9KAV0</accession>
<organism evidence="1">
    <name type="scientific">marine sediment metagenome</name>
    <dbReference type="NCBI Taxonomy" id="412755"/>
    <lineage>
        <taxon>unclassified sequences</taxon>
        <taxon>metagenomes</taxon>
        <taxon>ecological metagenomes</taxon>
    </lineage>
</organism>
<dbReference type="AlphaFoldDB" id="A0A0F9KAV0"/>
<name>A0A0F9KAV0_9ZZZZ</name>
<protein>
    <submittedName>
        <fullName evidence="1">Uncharacterized protein</fullName>
    </submittedName>
</protein>
<dbReference type="EMBL" id="LAZR01009575">
    <property type="protein sequence ID" value="KKM71786.1"/>
    <property type="molecule type" value="Genomic_DNA"/>
</dbReference>
<gene>
    <name evidence="1" type="ORF">LCGC14_1427110</name>
</gene>
<proteinExistence type="predicted"/>